<dbReference type="PANTHER" id="PTHR11274">
    <property type="entry name" value="RAD25/XP-B DNA REPAIR HELICASE"/>
    <property type="match status" value="1"/>
</dbReference>
<sequence>MGLRDLSINTSYESSSEKSQLLDTFYIPVLENSIKYYRIAGFFSSSALSVAAEGIEGLVKNNGKMYLLVSPELSEQDYQIMKEHGSLNDNCEIFKNFSTINPDDNLKALAWMLDSGHLEIKIVVGIKSKYSLFHQKIGIFTDAKGDMLSFSGSINETAQAWINNIEEFKVFRSWEPGQVEYLTSDLKKFLLYWKNEKKDIACVYSIPESVKEKIIQIKPANIWDLNIMRRYNADKKINQKEISLFSHQRKAVNAWIQNDYRLLMEMATGTGKTRTAIGCLVEKLKEMKESESILVIIATPQNTLSRQWRTELSNLDVSVDKEAIIDGSNNKWRKELELMLFDLREEQIKTAIIFTTHDTASSDKFIDIIKKCKDNTKILFIGDEVHAIGSQKQRKALLPEYDYRIGLSATPERMYDKEGTSLIRDYFGKKSFEFTIADALNTINPITGRPFLNRFEYYPVFVDLTEEENKKYRKLTQQIIILKNKKDYDPDELQILYTRRANIGKNAQNKIEALDTLLDKLDPENIEDTILFVTDKQINQALTLLSDKKIKRAKITEQESASKIVNKQGETERQAIIEQFKSHQIQVVLGIKCLDEGIDIPNARIAILMASSTNPREFVQRVGRVIRQAPNKATSIIYDFIVVPDNLSRSGLLEKESRRAKYIAINAVNYNHVKALFLQRGVDINAD</sequence>
<comment type="caution">
    <text evidence="7">The sequence shown here is derived from an EMBL/GenBank/DDBJ whole genome shotgun (WGS) entry which is preliminary data.</text>
</comment>
<dbReference type="EMBL" id="JABAFG010000009">
    <property type="protein sequence ID" value="NME28361.1"/>
    <property type="molecule type" value="Genomic_DNA"/>
</dbReference>
<dbReference type="Proteomes" id="UP000591071">
    <property type="component" value="Unassembled WGS sequence"/>
</dbReference>
<keyword evidence="1" id="KW-0547">Nucleotide-binding</keyword>
<evidence type="ECO:0000313" key="8">
    <source>
        <dbReference type="Proteomes" id="UP000591071"/>
    </source>
</evidence>
<dbReference type="GO" id="GO:0003677">
    <property type="term" value="F:DNA binding"/>
    <property type="evidence" value="ECO:0007669"/>
    <property type="project" value="InterPro"/>
</dbReference>
<dbReference type="Pfam" id="PF04851">
    <property type="entry name" value="ResIII"/>
    <property type="match status" value="1"/>
</dbReference>
<keyword evidence="3 7" id="KW-0347">Helicase</keyword>
<dbReference type="SMART" id="SM00490">
    <property type="entry name" value="HELICc"/>
    <property type="match status" value="1"/>
</dbReference>
<dbReference type="GO" id="GO:0004386">
    <property type="term" value="F:helicase activity"/>
    <property type="evidence" value="ECO:0007669"/>
    <property type="project" value="UniProtKB-KW"/>
</dbReference>
<accession>A0A848BPV3</accession>
<dbReference type="InterPro" id="IPR006935">
    <property type="entry name" value="Helicase/UvrB_N"/>
</dbReference>
<reference evidence="7 8" key="1">
    <citation type="submission" date="2020-04" db="EMBL/GenBank/DDBJ databases">
        <authorList>
            <person name="Hitch T.C.A."/>
            <person name="Wylensek D."/>
            <person name="Clavel T."/>
        </authorList>
    </citation>
    <scope>NUCLEOTIDE SEQUENCE [LARGE SCALE GENOMIC DNA]</scope>
    <source>
        <strain evidence="7 8">Oil-RF-744-FAT-WT-6-1</strain>
    </source>
</reference>
<proteinExistence type="predicted"/>
<dbReference type="Gene3D" id="3.40.50.300">
    <property type="entry name" value="P-loop containing nucleotide triphosphate hydrolases"/>
    <property type="match status" value="2"/>
</dbReference>
<dbReference type="InterPro" id="IPR014001">
    <property type="entry name" value="Helicase_ATP-bd"/>
</dbReference>
<gene>
    <name evidence="7" type="ORF">HF872_06960</name>
</gene>
<evidence type="ECO:0000256" key="3">
    <source>
        <dbReference type="ARBA" id="ARBA00022806"/>
    </source>
</evidence>
<evidence type="ECO:0000259" key="5">
    <source>
        <dbReference type="PROSITE" id="PS51192"/>
    </source>
</evidence>
<dbReference type="PROSITE" id="PS51192">
    <property type="entry name" value="HELICASE_ATP_BIND_1"/>
    <property type="match status" value="1"/>
</dbReference>
<dbReference type="CDD" id="cd09179">
    <property type="entry name" value="PLDc_N_DEXD_a"/>
    <property type="match status" value="1"/>
</dbReference>
<dbReference type="PROSITE" id="PS51194">
    <property type="entry name" value="HELICASE_CTER"/>
    <property type="match status" value="1"/>
</dbReference>
<evidence type="ECO:0000259" key="6">
    <source>
        <dbReference type="PROSITE" id="PS51194"/>
    </source>
</evidence>
<dbReference type="Pfam" id="PF00271">
    <property type="entry name" value="Helicase_C"/>
    <property type="match status" value="1"/>
</dbReference>
<evidence type="ECO:0000313" key="7">
    <source>
        <dbReference type="EMBL" id="NME28361.1"/>
    </source>
</evidence>
<dbReference type="InterPro" id="IPR050615">
    <property type="entry name" value="ATP-dep_DNA_Helicase"/>
</dbReference>
<dbReference type="RefSeq" id="WP_170087583.1">
    <property type="nucleotide sequence ID" value="NZ_JABAFG010000009.1"/>
</dbReference>
<feature type="domain" description="Helicase ATP-binding" evidence="5">
    <location>
        <begin position="253"/>
        <end position="429"/>
    </location>
</feature>
<keyword evidence="2" id="KW-0378">Hydrolase</keyword>
<dbReference type="PANTHER" id="PTHR11274:SF0">
    <property type="entry name" value="GENERAL TRANSCRIPTION AND DNA REPAIR FACTOR IIH HELICASE SUBUNIT XPB"/>
    <property type="match status" value="1"/>
</dbReference>
<dbReference type="InterPro" id="IPR001650">
    <property type="entry name" value="Helicase_C-like"/>
</dbReference>
<dbReference type="GO" id="GO:0005524">
    <property type="term" value="F:ATP binding"/>
    <property type="evidence" value="ECO:0007669"/>
    <property type="project" value="UniProtKB-KW"/>
</dbReference>
<name>A0A848BPV3_9FIRM</name>
<protein>
    <submittedName>
        <fullName evidence="7">DEAD/DEAH box helicase family protein</fullName>
    </submittedName>
</protein>
<dbReference type="InterPro" id="IPR027417">
    <property type="entry name" value="P-loop_NTPase"/>
</dbReference>
<dbReference type="GO" id="GO:0016787">
    <property type="term" value="F:hydrolase activity"/>
    <property type="evidence" value="ECO:0007669"/>
    <property type="project" value="UniProtKB-KW"/>
</dbReference>
<evidence type="ECO:0000256" key="1">
    <source>
        <dbReference type="ARBA" id="ARBA00022741"/>
    </source>
</evidence>
<keyword evidence="4" id="KW-0067">ATP-binding</keyword>
<dbReference type="SMART" id="SM00487">
    <property type="entry name" value="DEXDc"/>
    <property type="match status" value="1"/>
</dbReference>
<organism evidence="7 8">
    <name type="scientific">Megasphaera hexanoica</name>
    <dbReference type="NCBI Taxonomy" id="1675036"/>
    <lineage>
        <taxon>Bacteria</taxon>
        <taxon>Bacillati</taxon>
        <taxon>Bacillota</taxon>
        <taxon>Negativicutes</taxon>
        <taxon>Veillonellales</taxon>
        <taxon>Veillonellaceae</taxon>
        <taxon>Megasphaera</taxon>
    </lineage>
</organism>
<evidence type="ECO:0000256" key="4">
    <source>
        <dbReference type="ARBA" id="ARBA00022840"/>
    </source>
</evidence>
<dbReference type="SUPFAM" id="SSF52540">
    <property type="entry name" value="P-loop containing nucleoside triphosphate hydrolases"/>
    <property type="match status" value="1"/>
</dbReference>
<evidence type="ECO:0000256" key="2">
    <source>
        <dbReference type="ARBA" id="ARBA00022801"/>
    </source>
</evidence>
<dbReference type="AlphaFoldDB" id="A0A848BPV3"/>
<feature type="domain" description="Helicase C-terminal" evidence="6">
    <location>
        <begin position="513"/>
        <end position="669"/>
    </location>
</feature>